<dbReference type="Pfam" id="PF13920">
    <property type="entry name" value="zf-C3HC4_3"/>
    <property type="match status" value="1"/>
</dbReference>
<protein>
    <recommendedName>
        <fullName evidence="7">RING-type domain-containing protein</fullName>
    </recommendedName>
</protein>
<evidence type="ECO:0000256" key="4">
    <source>
        <dbReference type="PROSITE-ProRule" id="PRU00175"/>
    </source>
</evidence>
<evidence type="ECO:0000313" key="9">
    <source>
        <dbReference type="Proteomes" id="UP000266841"/>
    </source>
</evidence>
<reference evidence="8 9" key="1">
    <citation type="journal article" date="2012" name="Genome Biol.">
        <title>Genome and low-iron response of an oceanic diatom adapted to chronic iron limitation.</title>
        <authorList>
            <person name="Lommer M."/>
            <person name="Specht M."/>
            <person name="Roy A.S."/>
            <person name="Kraemer L."/>
            <person name="Andreson R."/>
            <person name="Gutowska M.A."/>
            <person name="Wolf J."/>
            <person name="Bergner S.V."/>
            <person name="Schilhabel M.B."/>
            <person name="Klostermeier U.C."/>
            <person name="Beiko R.G."/>
            <person name="Rosenstiel P."/>
            <person name="Hippler M."/>
            <person name="Laroche J."/>
        </authorList>
    </citation>
    <scope>NUCLEOTIDE SEQUENCE [LARGE SCALE GENOMIC DNA]</scope>
    <source>
        <strain evidence="8 9">CCMP1005</strain>
    </source>
</reference>
<dbReference type="PROSITE" id="PS50089">
    <property type="entry name" value="ZF_RING_2"/>
    <property type="match status" value="1"/>
</dbReference>
<dbReference type="PANTHER" id="PTHR43179:SF12">
    <property type="entry name" value="GALACTOFURANOSYLTRANSFERASE GLFT2"/>
    <property type="match status" value="1"/>
</dbReference>
<keyword evidence="2" id="KW-0328">Glycosyltransferase</keyword>
<dbReference type="InterPro" id="IPR001173">
    <property type="entry name" value="Glyco_trans_2-like"/>
</dbReference>
<keyword evidence="9" id="KW-1185">Reference proteome</keyword>
<comment type="similarity">
    <text evidence="1">Belongs to the glycosyltransferase 2 family.</text>
</comment>
<dbReference type="Proteomes" id="UP000266841">
    <property type="component" value="Unassembled WGS sequence"/>
</dbReference>
<dbReference type="CDD" id="cd16649">
    <property type="entry name" value="mRING-HC-C3HC5_CGRF1-like"/>
    <property type="match status" value="1"/>
</dbReference>
<dbReference type="Pfam" id="PF00535">
    <property type="entry name" value="Glycos_transf_2"/>
    <property type="match status" value="1"/>
</dbReference>
<dbReference type="InterPro" id="IPR029044">
    <property type="entry name" value="Nucleotide-diphossugar_trans"/>
</dbReference>
<keyword evidence="3" id="KW-0808">Transferase</keyword>
<dbReference type="SUPFAM" id="SSF53448">
    <property type="entry name" value="Nucleotide-diphospho-sugar transferases"/>
    <property type="match status" value="1"/>
</dbReference>
<feature type="compositionally biased region" description="Low complexity" evidence="6">
    <location>
        <begin position="1"/>
        <end position="13"/>
    </location>
</feature>
<dbReference type="GO" id="GO:0008270">
    <property type="term" value="F:zinc ion binding"/>
    <property type="evidence" value="ECO:0007669"/>
    <property type="project" value="UniProtKB-KW"/>
</dbReference>
<keyword evidence="4" id="KW-0863">Zinc-finger</keyword>
<dbReference type="Gene3D" id="3.90.550.10">
    <property type="entry name" value="Spore Coat Polysaccharide Biosynthesis Protein SpsA, Chain A"/>
    <property type="match status" value="1"/>
</dbReference>
<dbReference type="OrthoDB" id="43944at2759"/>
<accession>K0SDM1</accession>
<keyword evidence="4" id="KW-0479">Metal-binding</keyword>
<evidence type="ECO:0000256" key="3">
    <source>
        <dbReference type="ARBA" id="ARBA00022679"/>
    </source>
</evidence>
<feature type="coiled-coil region" evidence="5">
    <location>
        <begin position="911"/>
        <end position="966"/>
    </location>
</feature>
<comment type="caution">
    <text evidence="8">The sequence shown here is derived from an EMBL/GenBank/DDBJ whole genome shotgun (WGS) entry which is preliminary data.</text>
</comment>
<sequence>MSSSTSLTSHLPSQGSCGREMDLRAAGHPPGPISEGYVPQRRRSQGADADGGLQVLSRTLLGPWEAQHQSHEDLQSPFAEPCDKEGGPGAQKYACGLCFHDMLESQEHFDAEIKSLWQFLGVDDGVIAKALKENVLQNKRDIRYAIENYDEVEFAFRHTSLAPYLGRIAPAEETATATPIPDPPQKDHRWGILLPICSRGDEADPEKCFSAIDGLFSTLVDTVPVKRERACLEVHFGIDGGDIVFDSPASEARLTTMAEKAGLGKSHFMVLHDLEGKICHIWNCLAQEAHRNGCEFLVLLGDDVRLKTAGWKKGIERRFWDIASKRQLPFGFACVAFNDVNFRNFPTFPVVHKEHLARCRRLFPRRLINQGGDPFLFELYKRWGASEFCFEHELENTIGGMDEARYTKRTIRWNGEQLTTYIDKLEGNDAAVNENQVEEKSSRPAALTDKGKRVPCVDVVVPTFRLDVEILSRIVSLRASVPANVSFWIVIDNPDAEPEKLNAVRAMEKLDNNYAVNIREHDKNYGVSAARNTGMAYSNADFICLLDDDVKPDPGLLDAYIGGIMRHPRANVFVGLAELATAKTLWSKAMLACNVIGFYYIADDRPFPPWGVTANLCVRGRTSRIRFKHKFPNTGGGEDIDYCIRSNQFKGAIVSVPGASVEHPWWADGHASSIIHVMGWAKGESLCVDDPDLQQYIYWTLPNVAEWTLLSLVLAPFWHPRALLLASLAAALVQILLRTHIAAWPSACVCDRAAGRGASGPYGWGRARWKLAGCGRTGYRVMAAAVDDSASCPLELDKDKVKSHAAEMFSSSAKDPPGLMDTNGYDDDNLRWESVKKDQEIASLNAELCKWRQLHAMVSKNVRDYEAKLIEKSLECSILQTSLSEQHEEIERLNSAMHKSQVDQIDYMQREKQLSEAMNASQARRKSLQTEISSLTVSMKKKDEDIDYLKSTVRQLRRDKRDLREKMAKSGIPESEEVETAEQRAATDDLIFEYSKQITKLQAENEKRTEQARENLSRLFAVQTQTEKLESKSQKNLRRLRRDQERLQFTVRALETCKSKLREKTKEVESLQGMEDVVSCDSLRSNFSGRCVVCHGRDACVALLPCAHVCLCTSCAGTYISRKETCPMCSQVYDDTLRVYLG</sequence>
<dbReference type="InterPro" id="IPR013083">
    <property type="entry name" value="Znf_RING/FYVE/PHD"/>
</dbReference>
<dbReference type="PANTHER" id="PTHR43179">
    <property type="entry name" value="RHAMNOSYLTRANSFERASE WBBL"/>
    <property type="match status" value="1"/>
</dbReference>
<feature type="region of interest" description="Disordered" evidence="6">
    <location>
        <begin position="1"/>
        <end position="48"/>
    </location>
</feature>
<name>K0SDM1_THAOC</name>
<dbReference type="GO" id="GO:0016757">
    <property type="term" value="F:glycosyltransferase activity"/>
    <property type="evidence" value="ECO:0007669"/>
    <property type="project" value="UniProtKB-KW"/>
</dbReference>
<keyword evidence="5" id="KW-0175">Coiled coil</keyword>
<gene>
    <name evidence="8" type="ORF">THAOC_23368</name>
</gene>
<evidence type="ECO:0000256" key="6">
    <source>
        <dbReference type="SAM" id="MobiDB-lite"/>
    </source>
</evidence>
<evidence type="ECO:0000259" key="7">
    <source>
        <dbReference type="PROSITE" id="PS50089"/>
    </source>
</evidence>
<organism evidence="8 9">
    <name type="scientific">Thalassiosira oceanica</name>
    <name type="common">Marine diatom</name>
    <dbReference type="NCBI Taxonomy" id="159749"/>
    <lineage>
        <taxon>Eukaryota</taxon>
        <taxon>Sar</taxon>
        <taxon>Stramenopiles</taxon>
        <taxon>Ochrophyta</taxon>
        <taxon>Bacillariophyta</taxon>
        <taxon>Coscinodiscophyceae</taxon>
        <taxon>Thalassiosirophycidae</taxon>
        <taxon>Thalassiosirales</taxon>
        <taxon>Thalassiosiraceae</taxon>
        <taxon>Thalassiosira</taxon>
    </lineage>
</organism>
<evidence type="ECO:0000256" key="2">
    <source>
        <dbReference type="ARBA" id="ARBA00022676"/>
    </source>
</evidence>
<dbReference type="AlphaFoldDB" id="K0SDM1"/>
<keyword evidence="4" id="KW-0862">Zinc</keyword>
<dbReference type="Gene3D" id="3.30.40.10">
    <property type="entry name" value="Zinc/RING finger domain, C3HC4 (zinc finger)"/>
    <property type="match status" value="1"/>
</dbReference>
<feature type="domain" description="RING-type" evidence="7">
    <location>
        <begin position="1091"/>
        <end position="1130"/>
    </location>
</feature>
<dbReference type="eggNOG" id="ENOG502RYKE">
    <property type="taxonomic scope" value="Eukaryota"/>
</dbReference>
<proteinExistence type="inferred from homology"/>
<dbReference type="EMBL" id="AGNL01030790">
    <property type="protein sequence ID" value="EJK56697.1"/>
    <property type="molecule type" value="Genomic_DNA"/>
</dbReference>
<evidence type="ECO:0000313" key="8">
    <source>
        <dbReference type="EMBL" id="EJK56697.1"/>
    </source>
</evidence>
<dbReference type="SUPFAM" id="SSF57850">
    <property type="entry name" value="RING/U-box"/>
    <property type="match status" value="1"/>
</dbReference>
<evidence type="ECO:0000256" key="5">
    <source>
        <dbReference type="SAM" id="Coils"/>
    </source>
</evidence>
<dbReference type="InterPro" id="IPR001841">
    <property type="entry name" value="Znf_RING"/>
</dbReference>
<evidence type="ECO:0000256" key="1">
    <source>
        <dbReference type="ARBA" id="ARBA00006739"/>
    </source>
</evidence>